<comment type="subcellular location">
    <subcellularLocation>
        <location evidence="1">Periplasm</location>
    </subcellularLocation>
</comment>
<dbReference type="Pfam" id="PF04234">
    <property type="entry name" value="CopC"/>
    <property type="match status" value="1"/>
</dbReference>
<evidence type="ECO:0000313" key="9">
    <source>
        <dbReference type="Proteomes" id="UP000218366"/>
    </source>
</evidence>
<dbReference type="GO" id="GO:0046688">
    <property type="term" value="P:response to copper ion"/>
    <property type="evidence" value="ECO:0007669"/>
    <property type="project" value="InterPro"/>
</dbReference>
<accession>A0A2A4B2M5</accession>
<dbReference type="RefSeq" id="WP_096343570.1">
    <property type="nucleotide sequence ID" value="NZ_NWMW01000002.1"/>
</dbReference>
<dbReference type="InterPro" id="IPR014755">
    <property type="entry name" value="Cu-Rt/internalin_Ig-like"/>
</dbReference>
<keyword evidence="9" id="KW-1185">Reference proteome</keyword>
<feature type="signal peptide" evidence="6">
    <location>
        <begin position="1"/>
        <end position="24"/>
    </location>
</feature>
<evidence type="ECO:0000256" key="5">
    <source>
        <dbReference type="ARBA" id="ARBA00023008"/>
    </source>
</evidence>
<gene>
    <name evidence="8" type="ORF">COC42_12060</name>
</gene>
<keyword evidence="3 6" id="KW-0732">Signal</keyword>
<feature type="chain" id="PRO_5013014512" evidence="6">
    <location>
        <begin position="25"/>
        <end position="128"/>
    </location>
</feature>
<evidence type="ECO:0000256" key="2">
    <source>
        <dbReference type="ARBA" id="ARBA00010509"/>
    </source>
</evidence>
<dbReference type="Gene3D" id="2.60.40.1220">
    <property type="match status" value="1"/>
</dbReference>
<evidence type="ECO:0000256" key="4">
    <source>
        <dbReference type="ARBA" id="ARBA00022764"/>
    </source>
</evidence>
<evidence type="ECO:0000256" key="1">
    <source>
        <dbReference type="ARBA" id="ARBA00004418"/>
    </source>
</evidence>
<name>A0A2A4B2M5_9SPHN</name>
<dbReference type="OrthoDB" id="9796814at2"/>
<evidence type="ECO:0000313" key="8">
    <source>
        <dbReference type="EMBL" id="PCD02192.1"/>
    </source>
</evidence>
<keyword evidence="5" id="KW-0186">Copper</keyword>
<feature type="domain" description="CopC" evidence="7">
    <location>
        <begin position="25"/>
        <end position="127"/>
    </location>
</feature>
<evidence type="ECO:0000259" key="7">
    <source>
        <dbReference type="Pfam" id="PF04234"/>
    </source>
</evidence>
<dbReference type="InterPro" id="IPR014756">
    <property type="entry name" value="Ig_E-set"/>
</dbReference>
<comment type="similarity">
    <text evidence="2">Belongs to the CopC family.</text>
</comment>
<evidence type="ECO:0000256" key="3">
    <source>
        <dbReference type="ARBA" id="ARBA00022729"/>
    </source>
</evidence>
<evidence type="ECO:0000256" key="6">
    <source>
        <dbReference type="SAM" id="SignalP"/>
    </source>
</evidence>
<reference evidence="8 9" key="1">
    <citation type="submission" date="2017-09" db="EMBL/GenBank/DDBJ databases">
        <title>Sphingomonas spermidinifaciens 9NM-10, whole genome shotgun sequence.</title>
        <authorList>
            <person name="Feng G."/>
            <person name="Zhu H."/>
        </authorList>
    </citation>
    <scope>NUCLEOTIDE SEQUENCE [LARGE SCALE GENOMIC DNA]</scope>
    <source>
        <strain evidence="8 9">9NM-10</strain>
    </source>
</reference>
<protein>
    <submittedName>
        <fullName evidence="8">Copper resistance protein CopC</fullName>
    </submittedName>
</protein>
<dbReference type="EMBL" id="NWMW01000002">
    <property type="protein sequence ID" value="PCD02192.1"/>
    <property type="molecule type" value="Genomic_DNA"/>
</dbReference>
<proteinExistence type="inferred from homology"/>
<dbReference type="NCBIfam" id="NF033814">
    <property type="entry name" value="copper_CopC"/>
    <property type="match status" value="1"/>
</dbReference>
<dbReference type="GO" id="GO:0042597">
    <property type="term" value="C:periplasmic space"/>
    <property type="evidence" value="ECO:0007669"/>
    <property type="project" value="UniProtKB-SubCell"/>
</dbReference>
<dbReference type="AlphaFoldDB" id="A0A2A4B2M5"/>
<keyword evidence="4" id="KW-0574">Periplasm</keyword>
<dbReference type="GO" id="GO:0005507">
    <property type="term" value="F:copper ion binding"/>
    <property type="evidence" value="ECO:0007669"/>
    <property type="project" value="InterPro"/>
</dbReference>
<dbReference type="SUPFAM" id="SSF81296">
    <property type="entry name" value="E set domains"/>
    <property type="match status" value="1"/>
</dbReference>
<dbReference type="Proteomes" id="UP000218366">
    <property type="component" value="Unassembled WGS sequence"/>
</dbReference>
<organism evidence="8 9">
    <name type="scientific">Sphingomonas spermidinifaciens</name>
    <dbReference type="NCBI Taxonomy" id="1141889"/>
    <lineage>
        <taxon>Bacteria</taxon>
        <taxon>Pseudomonadati</taxon>
        <taxon>Pseudomonadota</taxon>
        <taxon>Alphaproteobacteria</taxon>
        <taxon>Sphingomonadales</taxon>
        <taxon>Sphingomonadaceae</taxon>
        <taxon>Sphingomonas</taxon>
    </lineage>
</organism>
<dbReference type="InterPro" id="IPR007348">
    <property type="entry name" value="CopC_dom"/>
</dbReference>
<dbReference type="InterPro" id="IPR047685">
    <property type="entry name" value="CopC-like"/>
</dbReference>
<comment type="caution">
    <text evidence="8">The sequence shown here is derived from an EMBL/GenBank/DDBJ whole genome shotgun (WGS) entry which is preliminary data.</text>
</comment>
<sequence length="128" mass="13253">MKLKLKSLALATVAVATMSTAALAHPKLVTATPAANATVSGTKTVKLTFSERVMPKLSSATLVMTGMPGMKNHPDMKMTGVTSAIAGDGKSIVLTSAKALPAGSYRADWVIVGSDTHRITGTHSFNVR</sequence>